<dbReference type="SUPFAM" id="SSF46955">
    <property type="entry name" value="Putative DNA-binding domain"/>
    <property type="match status" value="1"/>
</dbReference>
<protein>
    <recommendedName>
        <fullName evidence="2">HTH merR-type domain-containing protein</fullName>
    </recommendedName>
</protein>
<dbReference type="PROSITE" id="PS50937">
    <property type="entry name" value="HTH_MERR_2"/>
    <property type="match status" value="1"/>
</dbReference>
<feature type="domain" description="HTH merR-type" evidence="2">
    <location>
        <begin position="35"/>
        <end position="103"/>
    </location>
</feature>
<comment type="caution">
    <text evidence="3">The sequence shown here is derived from an EMBL/GenBank/DDBJ whole genome shotgun (WGS) entry which is preliminary data.</text>
</comment>
<dbReference type="Gene3D" id="1.10.1660.10">
    <property type="match status" value="1"/>
</dbReference>
<dbReference type="RefSeq" id="WP_239098416.1">
    <property type="nucleotide sequence ID" value="NZ_BOPC01000038.1"/>
</dbReference>
<dbReference type="EMBL" id="BOPC01000038">
    <property type="protein sequence ID" value="GIJ27881.1"/>
    <property type="molecule type" value="Genomic_DNA"/>
</dbReference>
<proteinExistence type="predicted"/>
<dbReference type="InterPro" id="IPR009061">
    <property type="entry name" value="DNA-bd_dom_put_sf"/>
</dbReference>
<gene>
    <name evidence="3" type="ORF">Vqi01_30430</name>
</gene>
<organism evidence="3 4">
    <name type="scientific">Micromonospora qiuiae</name>
    <dbReference type="NCBI Taxonomy" id="502268"/>
    <lineage>
        <taxon>Bacteria</taxon>
        <taxon>Bacillati</taxon>
        <taxon>Actinomycetota</taxon>
        <taxon>Actinomycetes</taxon>
        <taxon>Micromonosporales</taxon>
        <taxon>Micromonosporaceae</taxon>
        <taxon>Micromonospora</taxon>
    </lineage>
</organism>
<dbReference type="PANTHER" id="PTHR30204">
    <property type="entry name" value="REDOX-CYCLING DRUG-SENSING TRANSCRIPTIONAL ACTIVATOR SOXR"/>
    <property type="match status" value="1"/>
</dbReference>
<evidence type="ECO:0000256" key="1">
    <source>
        <dbReference type="ARBA" id="ARBA00023125"/>
    </source>
</evidence>
<evidence type="ECO:0000259" key="2">
    <source>
        <dbReference type="PROSITE" id="PS50937"/>
    </source>
</evidence>
<dbReference type="Proteomes" id="UP000653076">
    <property type="component" value="Unassembled WGS sequence"/>
</dbReference>
<name>A0ABQ4JCH7_9ACTN</name>
<dbReference type="Pfam" id="PF13411">
    <property type="entry name" value="MerR_1"/>
    <property type="match status" value="1"/>
</dbReference>
<evidence type="ECO:0000313" key="3">
    <source>
        <dbReference type="EMBL" id="GIJ27881.1"/>
    </source>
</evidence>
<dbReference type="PANTHER" id="PTHR30204:SF97">
    <property type="entry name" value="MERR FAMILY REGULATORY PROTEIN"/>
    <property type="match status" value="1"/>
</dbReference>
<dbReference type="PRINTS" id="PR00040">
    <property type="entry name" value="HTHMERR"/>
</dbReference>
<accession>A0ABQ4JCH7</accession>
<dbReference type="PROSITE" id="PS00552">
    <property type="entry name" value="HTH_MERR_1"/>
    <property type="match status" value="1"/>
</dbReference>
<keyword evidence="4" id="KW-1185">Reference proteome</keyword>
<reference evidence="3 4" key="1">
    <citation type="submission" date="2021-01" db="EMBL/GenBank/DDBJ databases">
        <title>Whole genome shotgun sequence of Verrucosispora qiuiae NBRC 106684.</title>
        <authorList>
            <person name="Komaki H."/>
            <person name="Tamura T."/>
        </authorList>
    </citation>
    <scope>NUCLEOTIDE SEQUENCE [LARGE SCALE GENOMIC DNA]</scope>
    <source>
        <strain evidence="3 4">NBRC 106684</strain>
    </source>
</reference>
<dbReference type="InterPro" id="IPR000551">
    <property type="entry name" value="MerR-type_HTH_dom"/>
</dbReference>
<dbReference type="InterPro" id="IPR047057">
    <property type="entry name" value="MerR_fam"/>
</dbReference>
<keyword evidence="1" id="KW-0238">DNA-binding</keyword>
<dbReference type="SMART" id="SM00422">
    <property type="entry name" value="HTH_MERR"/>
    <property type="match status" value="1"/>
</dbReference>
<evidence type="ECO:0000313" key="4">
    <source>
        <dbReference type="Proteomes" id="UP000653076"/>
    </source>
</evidence>
<sequence>MRDNGRTASTVAIHGANVSLDSSVKVKRHCVRGIALLIGELSERTGVSTRLLRYYEQQGLLRSVRTANGYRHYAVEDVERVRRIRALLNVGLPLRTVELLLPCVVDASPRVIPCENLVATLRKEVTRLDEASAEIDRCRTLILDILDRSGANELVGASAGS</sequence>